<evidence type="ECO:0000256" key="1">
    <source>
        <dbReference type="ARBA" id="ARBA00004370"/>
    </source>
</evidence>
<dbReference type="EMBL" id="GL378367">
    <property type="protein sequence ID" value="EFJ44045.1"/>
    <property type="molecule type" value="Genomic_DNA"/>
</dbReference>
<dbReference type="Pfam" id="PF11875">
    <property type="entry name" value="DnaJ-like_C11_C"/>
    <property type="match status" value="1"/>
</dbReference>
<keyword evidence="7" id="KW-1185">Reference proteome</keyword>
<dbReference type="PROSITE" id="PS50076">
    <property type="entry name" value="DNAJ_2"/>
    <property type="match status" value="1"/>
</dbReference>
<dbReference type="CDD" id="cd06257">
    <property type="entry name" value="DnaJ"/>
    <property type="match status" value="1"/>
</dbReference>
<evidence type="ECO:0000259" key="5">
    <source>
        <dbReference type="PROSITE" id="PS50076"/>
    </source>
</evidence>
<feature type="compositionally biased region" description="Low complexity" evidence="4">
    <location>
        <begin position="502"/>
        <end position="511"/>
    </location>
</feature>
<dbReference type="SMART" id="SM00271">
    <property type="entry name" value="DnaJ"/>
    <property type="match status" value="1"/>
</dbReference>
<dbReference type="GO" id="GO:0042407">
    <property type="term" value="P:cristae formation"/>
    <property type="evidence" value="ECO:0007669"/>
    <property type="project" value="TreeGrafter"/>
</dbReference>
<feature type="compositionally biased region" description="Polar residues" evidence="4">
    <location>
        <begin position="520"/>
        <end position="539"/>
    </location>
</feature>
<dbReference type="FunCoup" id="D8U884">
    <property type="interactions" value="1696"/>
</dbReference>
<dbReference type="PANTHER" id="PTHR44157">
    <property type="entry name" value="DNAJ HOMOLOG SUBFAMILY C MEMBER 11"/>
    <property type="match status" value="1"/>
</dbReference>
<dbReference type="GO" id="GO:0005739">
    <property type="term" value="C:mitochondrion"/>
    <property type="evidence" value="ECO:0007669"/>
    <property type="project" value="GOC"/>
</dbReference>
<dbReference type="Proteomes" id="UP000001058">
    <property type="component" value="Unassembled WGS sequence"/>
</dbReference>
<comment type="subcellular location">
    <subcellularLocation>
        <location evidence="1">Membrane</location>
    </subcellularLocation>
</comment>
<keyword evidence="2" id="KW-0472">Membrane</keyword>
<dbReference type="GO" id="GO:0016020">
    <property type="term" value="C:membrane"/>
    <property type="evidence" value="ECO:0007669"/>
    <property type="project" value="UniProtKB-SubCell"/>
</dbReference>
<evidence type="ECO:0000313" key="7">
    <source>
        <dbReference type="Proteomes" id="UP000001058"/>
    </source>
</evidence>
<dbReference type="PRINTS" id="PR00625">
    <property type="entry name" value="JDOMAIN"/>
</dbReference>
<keyword evidence="3" id="KW-0143">Chaperone</keyword>
<dbReference type="Gene3D" id="1.10.287.110">
    <property type="entry name" value="DnaJ domain"/>
    <property type="match status" value="1"/>
</dbReference>
<dbReference type="KEGG" id="vcn:VOLCADRAFT_95730"/>
<sequence length="665" mass="70748">MAHPDLDILSDDFAEYYAVLNVPRDASDEDIRRAYRTLAQVYHPDKHTDPEQKKKAEQAFNRLQEAYEVLSDPQRRQVYDVYGKEGLAAGFEVGTKLDSVEDLKKKWEEFKKQQEADRAELLSNHRGIYMCRLDLSDPRASLAGQRPLFRAATVTNSIDTPVGESDVFYMQGNAALRANAGAGSLIFGYRRVLSQHDSLDINAVLGPRPSATVTSTRQLTPFTSASVTTSYTVGMGTGMQVSTTRHLPYNMQATLGWVVGPAPMSGISFNISKRGPKYLAAGKLDLGAMTSISARLVYHVTPSVHVRAIARAGAMGLDLELGAGRKWGKNSLGYVGSVIGTQGVSIKGRLVRGGQTFEVPVTLSHQYSDWTALAAAYVAPPLAYIVVSRFVVRPLARWHRQRRERQQQQQHADAIRESLQKAFSERSLIEPVARRKARSEAAKRPAAGLVVLDAVYGKVEAYLAEGGQQQGAAVGAMAVASSADGSGDVAAAMAAAVAGATTPANAAGPTDPDLEDRSGSHATASASGRDTAAASTPGNGATGAATQPPALPPPWLSVTSALQYQVSDSKLTLHPGLSKKNQMGFADPTPGSADSRLLYVAYLYGDKVYEVTVDDMDGLQLPGAGELVSDPAAARGLLHLGAAAHGVMELLQPAAPAATTPRATA</sequence>
<dbReference type="InterPro" id="IPR024586">
    <property type="entry name" value="DnaJ-like_C11_C"/>
</dbReference>
<dbReference type="PANTHER" id="PTHR44157:SF1">
    <property type="entry name" value="DNAJ HOMOLOG SUBFAMILY C MEMBER 11"/>
    <property type="match status" value="1"/>
</dbReference>
<dbReference type="InterPro" id="IPR018253">
    <property type="entry name" value="DnaJ_domain_CS"/>
</dbReference>
<evidence type="ECO:0000256" key="4">
    <source>
        <dbReference type="SAM" id="MobiDB-lite"/>
    </source>
</evidence>
<proteinExistence type="predicted"/>
<dbReference type="InterPro" id="IPR055225">
    <property type="entry name" value="DNAJC11-like_beta-barrel"/>
</dbReference>
<feature type="domain" description="J" evidence="5">
    <location>
        <begin position="15"/>
        <end position="83"/>
    </location>
</feature>
<gene>
    <name evidence="6" type="primary">dnj23</name>
    <name evidence="6" type="ORF">VOLCADRAFT_95730</name>
</gene>
<protein>
    <submittedName>
        <fullName evidence="6">Molecular chaperone</fullName>
    </submittedName>
</protein>
<dbReference type="InterPro" id="IPR052243">
    <property type="entry name" value="Mito_inner_membrane_organizer"/>
</dbReference>
<dbReference type="Pfam" id="PF22774">
    <property type="entry name" value="DNAJC11_beta-barrel"/>
    <property type="match status" value="1"/>
</dbReference>
<feature type="region of interest" description="Disordered" evidence="4">
    <location>
        <begin position="502"/>
        <end position="554"/>
    </location>
</feature>
<organism evidence="7">
    <name type="scientific">Volvox carteri f. nagariensis</name>
    <dbReference type="NCBI Taxonomy" id="3068"/>
    <lineage>
        <taxon>Eukaryota</taxon>
        <taxon>Viridiplantae</taxon>
        <taxon>Chlorophyta</taxon>
        <taxon>core chlorophytes</taxon>
        <taxon>Chlorophyceae</taxon>
        <taxon>CS clade</taxon>
        <taxon>Chlamydomonadales</taxon>
        <taxon>Volvocaceae</taxon>
        <taxon>Volvox</taxon>
    </lineage>
</organism>
<dbReference type="OrthoDB" id="10250354at2759"/>
<evidence type="ECO:0000313" key="6">
    <source>
        <dbReference type="EMBL" id="EFJ44045.1"/>
    </source>
</evidence>
<evidence type="ECO:0000256" key="2">
    <source>
        <dbReference type="ARBA" id="ARBA00023136"/>
    </source>
</evidence>
<dbReference type="InParanoid" id="D8U884"/>
<dbReference type="AlphaFoldDB" id="D8U884"/>
<dbReference type="RefSeq" id="XP_002954846.1">
    <property type="nucleotide sequence ID" value="XM_002954800.1"/>
</dbReference>
<dbReference type="InterPro" id="IPR001623">
    <property type="entry name" value="DnaJ_domain"/>
</dbReference>
<dbReference type="Pfam" id="PF00226">
    <property type="entry name" value="DnaJ"/>
    <property type="match status" value="1"/>
</dbReference>
<evidence type="ECO:0000256" key="3">
    <source>
        <dbReference type="ARBA" id="ARBA00023186"/>
    </source>
</evidence>
<dbReference type="InterPro" id="IPR036869">
    <property type="entry name" value="J_dom_sf"/>
</dbReference>
<dbReference type="STRING" id="3068.D8U884"/>
<dbReference type="eggNOG" id="KOG0718">
    <property type="taxonomic scope" value="Eukaryota"/>
</dbReference>
<reference evidence="6 7" key="1">
    <citation type="journal article" date="2010" name="Science">
        <title>Genomic analysis of organismal complexity in the multicellular green alga Volvox carteri.</title>
        <authorList>
            <person name="Prochnik S.E."/>
            <person name="Umen J."/>
            <person name="Nedelcu A.M."/>
            <person name="Hallmann A."/>
            <person name="Miller S.M."/>
            <person name="Nishii I."/>
            <person name="Ferris P."/>
            <person name="Kuo A."/>
            <person name="Mitros T."/>
            <person name="Fritz-Laylin L.K."/>
            <person name="Hellsten U."/>
            <person name="Chapman J."/>
            <person name="Simakov O."/>
            <person name="Rensing S.A."/>
            <person name="Terry A."/>
            <person name="Pangilinan J."/>
            <person name="Kapitonov V."/>
            <person name="Jurka J."/>
            <person name="Salamov A."/>
            <person name="Shapiro H."/>
            <person name="Schmutz J."/>
            <person name="Grimwood J."/>
            <person name="Lindquist E."/>
            <person name="Lucas S."/>
            <person name="Grigoriev I.V."/>
            <person name="Schmitt R."/>
            <person name="Kirk D."/>
            <person name="Rokhsar D.S."/>
        </authorList>
    </citation>
    <scope>NUCLEOTIDE SEQUENCE [LARGE SCALE GENOMIC DNA]</scope>
    <source>
        <strain evidence="7">f. Nagariensis / Eve</strain>
    </source>
</reference>
<dbReference type="PROSITE" id="PS00636">
    <property type="entry name" value="DNAJ_1"/>
    <property type="match status" value="1"/>
</dbReference>
<dbReference type="GeneID" id="9621624"/>
<name>D8U884_VOLCA</name>
<dbReference type="SUPFAM" id="SSF46565">
    <property type="entry name" value="Chaperone J-domain"/>
    <property type="match status" value="1"/>
</dbReference>
<accession>D8U884</accession>